<evidence type="ECO:0000256" key="2">
    <source>
        <dbReference type="SAM" id="SignalP"/>
    </source>
</evidence>
<feature type="chain" id="PRO_5045916463" description="DUF1795 domain-containing protein" evidence="2">
    <location>
        <begin position="24"/>
        <end position="428"/>
    </location>
</feature>
<sequence>MNSMIRKTAGMVLAAALAFSVTACKDAGQKPSSSTSSAASVASEVVKTPETPTLGNADTEYDGFQYLYPETLATESKKNEETQKMENESVVVYLPKSDYASVQRTRAYVEKMGMEFTVDIQPYFQYEEDDYTLAENLDYYLELEYNPDYMDFAGLEVGKAVEDKASNSAQAVVSYCKYDIVEEKPAAYFCTYFVKQLESGLKVLVSAEISSIEATGKLPELLDEIESFYGFRPEWDSAAAEKKLSETKVSNEKEEGIESSSSAPASAGLEADTSAVKNADGTFTVSNITFSLPAGWEMQEEGEAVFAPDGDSVFSGCAIMVMQQYNGATSSDLSMFSENPEILEALLQSYMESSVGEDFSGDMEFKVCEKSPFGMAIKMSMGSDGTKINAYFIFDEEGYMSVMMSLDTEADLPAAQALETLFASVKRS</sequence>
<evidence type="ECO:0008006" key="5">
    <source>
        <dbReference type="Google" id="ProtNLM"/>
    </source>
</evidence>
<evidence type="ECO:0000313" key="3">
    <source>
        <dbReference type="EMBL" id="MCQ4839804.1"/>
    </source>
</evidence>
<feature type="compositionally biased region" description="Low complexity" evidence="1">
    <location>
        <begin position="32"/>
        <end position="46"/>
    </location>
</feature>
<keyword evidence="4" id="KW-1185">Reference proteome</keyword>
<name>A0ABT1RYN7_9FIRM</name>
<feature type="signal peptide" evidence="2">
    <location>
        <begin position="1"/>
        <end position="23"/>
    </location>
</feature>
<dbReference type="Proteomes" id="UP001524473">
    <property type="component" value="Unassembled WGS sequence"/>
</dbReference>
<feature type="compositionally biased region" description="Basic and acidic residues" evidence="1">
    <location>
        <begin position="243"/>
        <end position="256"/>
    </location>
</feature>
<organism evidence="3 4">
    <name type="scientific">Neglectibacter timonensis</name>
    <dbReference type="NCBI Taxonomy" id="1776382"/>
    <lineage>
        <taxon>Bacteria</taxon>
        <taxon>Bacillati</taxon>
        <taxon>Bacillota</taxon>
        <taxon>Clostridia</taxon>
        <taxon>Eubacteriales</taxon>
        <taxon>Oscillospiraceae</taxon>
        <taxon>Neglectibacter</taxon>
    </lineage>
</organism>
<dbReference type="GeneID" id="90532043"/>
<accession>A0ABT1RYN7</accession>
<keyword evidence="2" id="KW-0732">Signal</keyword>
<reference evidence="3 4" key="1">
    <citation type="submission" date="2022-06" db="EMBL/GenBank/DDBJ databases">
        <title>Isolation of gut microbiota from human fecal samples.</title>
        <authorList>
            <person name="Pamer E.G."/>
            <person name="Barat B."/>
            <person name="Waligurski E."/>
            <person name="Medina S."/>
            <person name="Paddock L."/>
            <person name="Mostad J."/>
        </authorList>
    </citation>
    <scope>NUCLEOTIDE SEQUENCE [LARGE SCALE GENOMIC DNA]</scope>
    <source>
        <strain evidence="3 4">DFI.9.73</strain>
    </source>
</reference>
<evidence type="ECO:0000313" key="4">
    <source>
        <dbReference type="Proteomes" id="UP001524473"/>
    </source>
</evidence>
<feature type="region of interest" description="Disordered" evidence="1">
    <location>
        <begin position="28"/>
        <end position="59"/>
    </location>
</feature>
<gene>
    <name evidence="3" type="ORF">NE695_07745</name>
</gene>
<evidence type="ECO:0000256" key="1">
    <source>
        <dbReference type="SAM" id="MobiDB-lite"/>
    </source>
</evidence>
<feature type="region of interest" description="Disordered" evidence="1">
    <location>
        <begin position="243"/>
        <end position="271"/>
    </location>
</feature>
<comment type="caution">
    <text evidence="3">The sequence shown here is derived from an EMBL/GenBank/DDBJ whole genome shotgun (WGS) entry which is preliminary data.</text>
</comment>
<protein>
    <recommendedName>
        <fullName evidence="5">DUF1795 domain-containing protein</fullName>
    </recommendedName>
</protein>
<dbReference type="EMBL" id="JANFZH010000014">
    <property type="protein sequence ID" value="MCQ4839804.1"/>
    <property type="molecule type" value="Genomic_DNA"/>
</dbReference>
<dbReference type="RefSeq" id="WP_066862867.1">
    <property type="nucleotide sequence ID" value="NZ_CABKVV010000013.1"/>
</dbReference>
<proteinExistence type="predicted"/>
<dbReference type="PROSITE" id="PS51257">
    <property type="entry name" value="PROKAR_LIPOPROTEIN"/>
    <property type="match status" value="1"/>
</dbReference>